<proteinExistence type="predicted"/>
<protein>
    <submittedName>
        <fullName evidence="1">Uncharacterized protein</fullName>
    </submittedName>
</protein>
<sequence length="79" mass="8662">MGSNSDSIVKKQYDLMTLLHNQNFTGYWENLGEINAMLGLNVSKINGVDVTDEIIANKCVATILALAALHVKSIDQKNL</sequence>
<gene>
    <name evidence="1" type="ORF">M9Y10_025034</name>
</gene>
<organism evidence="1 2">
    <name type="scientific">Tritrichomonas musculus</name>
    <dbReference type="NCBI Taxonomy" id="1915356"/>
    <lineage>
        <taxon>Eukaryota</taxon>
        <taxon>Metamonada</taxon>
        <taxon>Parabasalia</taxon>
        <taxon>Tritrichomonadida</taxon>
        <taxon>Tritrichomonadidae</taxon>
        <taxon>Tritrichomonas</taxon>
    </lineage>
</organism>
<accession>A0ABR2HC85</accession>
<dbReference type="Proteomes" id="UP001470230">
    <property type="component" value="Unassembled WGS sequence"/>
</dbReference>
<name>A0ABR2HC85_9EUKA</name>
<comment type="caution">
    <text evidence="1">The sequence shown here is derived from an EMBL/GenBank/DDBJ whole genome shotgun (WGS) entry which is preliminary data.</text>
</comment>
<evidence type="ECO:0000313" key="1">
    <source>
        <dbReference type="EMBL" id="KAK8843188.1"/>
    </source>
</evidence>
<keyword evidence="2" id="KW-1185">Reference proteome</keyword>
<dbReference type="EMBL" id="JAPFFF010000035">
    <property type="protein sequence ID" value="KAK8843188.1"/>
    <property type="molecule type" value="Genomic_DNA"/>
</dbReference>
<reference evidence="1 2" key="1">
    <citation type="submission" date="2024-04" db="EMBL/GenBank/DDBJ databases">
        <title>Tritrichomonas musculus Genome.</title>
        <authorList>
            <person name="Alves-Ferreira E."/>
            <person name="Grigg M."/>
            <person name="Lorenzi H."/>
            <person name="Galac M."/>
        </authorList>
    </citation>
    <scope>NUCLEOTIDE SEQUENCE [LARGE SCALE GENOMIC DNA]</scope>
    <source>
        <strain evidence="1 2">EAF2021</strain>
    </source>
</reference>
<evidence type="ECO:0000313" key="2">
    <source>
        <dbReference type="Proteomes" id="UP001470230"/>
    </source>
</evidence>